<protein>
    <recommendedName>
        <fullName evidence="7">Spermidine/putrescine import ATP-binding protein PotA</fullName>
        <ecNumber evidence="7">7.6.2.11</ecNumber>
    </recommendedName>
</protein>
<feature type="domain" description="ABC transporter" evidence="8">
    <location>
        <begin position="6"/>
        <end position="236"/>
    </location>
</feature>
<dbReference type="InterPro" id="IPR050093">
    <property type="entry name" value="ABC_SmlMolc_Importer"/>
</dbReference>
<proteinExistence type="inferred from homology"/>
<dbReference type="GO" id="GO:0005524">
    <property type="term" value="F:ATP binding"/>
    <property type="evidence" value="ECO:0007669"/>
    <property type="project" value="UniProtKB-KW"/>
</dbReference>
<comment type="subunit">
    <text evidence="7">The complex is composed of two ATP-binding proteins (PotA), two transmembrane proteins (PotB and PotC) and a solute-binding protein (PotD).</text>
</comment>
<dbReference type="Pfam" id="PF00005">
    <property type="entry name" value="ABC_tran"/>
    <property type="match status" value="1"/>
</dbReference>
<keyword evidence="6 7" id="KW-0472">Membrane</keyword>
<dbReference type="EMBL" id="JANJOU010000009">
    <property type="protein sequence ID" value="MCR0982871.1"/>
    <property type="molecule type" value="Genomic_DNA"/>
</dbReference>
<dbReference type="InterPro" id="IPR027417">
    <property type="entry name" value="P-loop_NTPase"/>
</dbReference>
<evidence type="ECO:0000256" key="4">
    <source>
        <dbReference type="ARBA" id="ARBA00022840"/>
    </source>
</evidence>
<evidence type="ECO:0000256" key="7">
    <source>
        <dbReference type="RuleBase" id="RU364083"/>
    </source>
</evidence>
<dbReference type="PROSITE" id="PS50893">
    <property type="entry name" value="ABC_TRANSPORTER_2"/>
    <property type="match status" value="1"/>
</dbReference>
<dbReference type="SUPFAM" id="SSF50331">
    <property type="entry name" value="MOP-like"/>
    <property type="match status" value="1"/>
</dbReference>
<dbReference type="SUPFAM" id="SSF52540">
    <property type="entry name" value="P-loop containing nucleoside triphosphate hydrolases"/>
    <property type="match status" value="1"/>
</dbReference>
<evidence type="ECO:0000313" key="9">
    <source>
        <dbReference type="EMBL" id="MCR0982871.1"/>
    </source>
</evidence>
<evidence type="ECO:0000259" key="8">
    <source>
        <dbReference type="PROSITE" id="PS50893"/>
    </source>
</evidence>
<keyword evidence="5 7" id="KW-1278">Translocase</keyword>
<keyword evidence="1 7" id="KW-0813">Transport</keyword>
<evidence type="ECO:0000256" key="1">
    <source>
        <dbReference type="ARBA" id="ARBA00022448"/>
    </source>
</evidence>
<evidence type="ECO:0000256" key="3">
    <source>
        <dbReference type="ARBA" id="ARBA00022741"/>
    </source>
</evidence>
<comment type="catalytic activity">
    <reaction evidence="7">
        <text>ATP + H2O + polyamine-[polyamine-binding protein]Side 1 = ADP + phosphate + polyamineSide 2 + [polyamine-binding protein]Side 1.</text>
        <dbReference type="EC" id="7.6.2.11"/>
    </reaction>
</comment>
<dbReference type="InterPro" id="IPR008995">
    <property type="entry name" value="Mo/tungstate-bd_C_term_dom"/>
</dbReference>
<comment type="function">
    <text evidence="7">Part of the ABC transporter complex PotABCD involved in spermidine/putrescine import. Responsible for energy coupling to the transport system.</text>
</comment>
<dbReference type="SMART" id="SM00382">
    <property type="entry name" value="AAA"/>
    <property type="match status" value="1"/>
</dbReference>
<dbReference type="PANTHER" id="PTHR42781">
    <property type="entry name" value="SPERMIDINE/PUTRESCINE IMPORT ATP-BINDING PROTEIN POTA"/>
    <property type="match status" value="1"/>
</dbReference>
<dbReference type="InterPro" id="IPR017871">
    <property type="entry name" value="ABC_transporter-like_CS"/>
</dbReference>
<name>A0ABT1X447_9PROT</name>
<comment type="caution">
    <text evidence="9">The sequence shown here is derived from an EMBL/GenBank/DDBJ whole genome shotgun (WGS) entry which is preliminary data.</text>
</comment>
<dbReference type="Gene3D" id="3.40.50.300">
    <property type="entry name" value="P-loop containing nucleotide triphosphate hydrolases"/>
    <property type="match status" value="1"/>
</dbReference>
<keyword evidence="3 7" id="KW-0547">Nucleotide-binding</keyword>
<evidence type="ECO:0000256" key="5">
    <source>
        <dbReference type="ARBA" id="ARBA00022967"/>
    </source>
</evidence>
<evidence type="ECO:0000313" key="10">
    <source>
        <dbReference type="Proteomes" id="UP001524642"/>
    </source>
</evidence>
<keyword evidence="4 7" id="KW-0067">ATP-binding</keyword>
<dbReference type="Proteomes" id="UP001524642">
    <property type="component" value="Unassembled WGS sequence"/>
</dbReference>
<dbReference type="RefSeq" id="WP_257716541.1">
    <property type="nucleotide sequence ID" value="NZ_JANJOU010000009.1"/>
</dbReference>
<evidence type="ECO:0000256" key="2">
    <source>
        <dbReference type="ARBA" id="ARBA00022475"/>
    </source>
</evidence>
<dbReference type="NCBIfam" id="TIGR01187">
    <property type="entry name" value="potA"/>
    <property type="match status" value="1"/>
</dbReference>
<dbReference type="InterPro" id="IPR013611">
    <property type="entry name" value="Transp-assoc_OB_typ2"/>
</dbReference>
<sequence>MTAGSVALEGVTKRYGSETVVADVSVTIAPGEFFTLLGPSGSGKTTTLSMLAGFVVPDEGRVMLSGQDMTRVPPRGRGLGMVFQNYAIFPHLNVAENVAFPLTVKRAPKAEIARRVADAMAMVKLEGFEGRYARQLSGGQQQRVALARAIVAHPPVVLMDEPLGALDKNLRYHMQVEIKEISRRLGMTVIYVTHDQEEALTMSDRIAIMNRGRIAQMGPPREVYEKPDSSFVAAFLGEANLLKARRDGNAVAGPGGTRIDAGAGALGASDGLLFVRPEKVSIAAGGADGAPNTLPGQVRHASFLGNIVRYQVEVAEGATVLCDTANGAGAALHAPGDPVRLSWRAEDSRLLAA</sequence>
<dbReference type="InterPro" id="IPR003439">
    <property type="entry name" value="ABC_transporter-like_ATP-bd"/>
</dbReference>
<reference evidence="9 10" key="1">
    <citation type="submission" date="2022-06" db="EMBL/GenBank/DDBJ databases">
        <title>Roseomonas CN29.</title>
        <authorList>
            <person name="Cheng Y."/>
            <person name="He X."/>
        </authorList>
    </citation>
    <scope>NUCLEOTIDE SEQUENCE [LARGE SCALE GENOMIC DNA]</scope>
    <source>
        <strain evidence="9 10">CN29</strain>
    </source>
</reference>
<dbReference type="InterPro" id="IPR003593">
    <property type="entry name" value="AAA+_ATPase"/>
</dbReference>
<accession>A0ABT1X447</accession>
<keyword evidence="10" id="KW-1185">Reference proteome</keyword>
<comment type="similarity">
    <text evidence="7">Belongs to the ABC transporter superfamily. Spermidine/putrescine importer (TC 3.A.1.11.1) family.</text>
</comment>
<dbReference type="Pfam" id="PF08402">
    <property type="entry name" value="TOBE_2"/>
    <property type="match status" value="1"/>
</dbReference>
<dbReference type="EC" id="7.6.2.11" evidence="7"/>
<dbReference type="InterPro" id="IPR005893">
    <property type="entry name" value="PotA-like"/>
</dbReference>
<organism evidence="9 10">
    <name type="scientific">Roseomonas populi</name>
    <dbReference type="NCBI Taxonomy" id="3121582"/>
    <lineage>
        <taxon>Bacteria</taxon>
        <taxon>Pseudomonadati</taxon>
        <taxon>Pseudomonadota</taxon>
        <taxon>Alphaproteobacteria</taxon>
        <taxon>Acetobacterales</taxon>
        <taxon>Roseomonadaceae</taxon>
        <taxon>Roseomonas</taxon>
    </lineage>
</organism>
<dbReference type="PROSITE" id="PS00211">
    <property type="entry name" value="ABC_TRANSPORTER_1"/>
    <property type="match status" value="1"/>
</dbReference>
<evidence type="ECO:0000256" key="6">
    <source>
        <dbReference type="ARBA" id="ARBA00023136"/>
    </source>
</evidence>
<keyword evidence="2 7" id="KW-1003">Cell membrane</keyword>
<dbReference type="PANTHER" id="PTHR42781:SF6">
    <property type="entry name" value="SPERMIDINE_PUTRESCINE IMPORT ATP-BINDING PROTEIN POTA"/>
    <property type="match status" value="1"/>
</dbReference>
<gene>
    <name evidence="7" type="primary">potA</name>
    <name evidence="9" type="ORF">NRP21_12525</name>
</gene>